<gene>
    <name evidence="6" type="primary">trmL</name>
    <name evidence="9" type="ORF">EGC76_08725</name>
</gene>
<dbReference type="InterPro" id="IPR029026">
    <property type="entry name" value="tRNA_m1G_MTases_N"/>
</dbReference>
<evidence type="ECO:0000256" key="2">
    <source>
        <dbReference type="ARBA" id="ARBA00022603"/>
    </source>
</evidence>
<dbReference type="GO" id="GO:0003723">
    <property type="term" value="F:RNA binding"/>
    <property type="evidence" value="ECO:0007669"/>
    <property type="project" value="InterPro"/>
</dbReference>
<comment type="function">
    <text evidence="6">Methylates the ribose at the nucleotide 34 wobble position in the two leucyl isoacceptors tRNA(Leu)(CmAA) and tRNA(Leu)(cmnm5UmAA). Catalyzes the methyl transfer from S-adenosyl-L-methionine to the 2'-OH of the wobble nucleotide.</text>
</comment>
<dbReference type="EMBL" id="RSFE01000006">
    <property type="protein sequence ID" value="RWU09273.1"/>
    <property type="molecule type" value="Genomic_DNA"/>
</dbReference>
<comment type="subunit">
    <text evidence="6">Homodimer.</text>
</comment>
<dbReference type="Proteomes" id="UP000288789">
    <property type="component" value="Unassembled WGS sequence"/>
</dbReference>
<dbReference type="InterPro" id="IPR016914">
    <property type="entry name" value="TrmL"/>
</dbReference>
<protein>
    <recommendedName>
        <fullName evidence="6">tRNA (cytidine(34)-2'-O)-methyltransferase</fullName>
        <ecNumber evidence="6">2.1.1.207</ecNumber>
    </recommendedName>
    <alternativeName>
        <fullName evidence="6">tRNA (cytidine/uridine-2'-O-)-methyltransferase TrmL</fullName>
    </alternativeName>
</protein>
<comment type="caution">
    <text evidence="9">The sequence shown here is derived from an EMBL/GenBank/DDBJ whole genome shotgun (WGS) entry which is preliminary data.</text>
</comment>
<evidence type="ECO:0000256" key="7">
    <source>
        <dbReference type="PIRSR" id="PIRSR029256-1"/>
    </source>
</evidence>
<dbReference type="GO" id="GO:0002131">
    <property type="term" value="P:wobble position cytosine ribose methylation"/>
    <property type="evidence" value="ECO:0007669"/>
    <property type="project" value="TreeGrafter"/>
</dbReference>
<dbReference type="InterPro" id="IPR001537">
    <property type="entry name" value="SpoU_MeTrfase"/>
</dbReference>
<comment type="catalytic activity">
    <reaction evidence="6">
        <text>5-carboxymethylaminomethyluridine(34) in tRNA(Leu) + S-adenosyl-L-methionine = 5-carboxymethylaminomethyl-2'-O-methyluridine(34) in tRNA(Leu) + S-adenosyl-L-homocysteine + H(+)</text>
        <dbReference type="Rhea" id="RHEA:43088"/>
        <dbReference type="Rhea" id="RHEA-COMP:10333"/>
        <dbReference type="Rhea" id="RHEA-COMP:10334"/>
        <dbReference type="ChEBI" id="CHEBI:15378"/>
        <dbReference type="ChEBI" id="CHEBI:57856"/>
        <dbReference type="ChEBI" id="CHEBI:59789"/>
        <dbReference type="ChEBI" id="CHEBI:74508"/>
        <dbReference type="ChEBI" id="CHEBI:74511"/>
        <dbReference type="EC" id="2.1.1.207"/>
    </reaction>
</comment>
<dbReference type="HAMAP" id="MF_01885">
    <property type="entry name" value="tRNA_methyltr_TrmL"/>
    <property type="match status" value="1"/>
</dbReference>
<comment type="catalytic activity">
    <reaction evidence="6">
        <text>cytidine(34) in tRNA + S-adenosyl-L-methionine = 2'-O-methylcytidine(34) in tRNA + S-adenosyl-L-homocysteine + H(+)</text>
        <dbReference type="Rhea" id="RHEA:43084"/>
        <dbReference type="Rhea" id="RHEA-COMP:10331"/>
        <dbReference type="Rhea" id="RHEA-COMP:10332"/>
        <dbReference type="ChEBI" id="CHEBI:15378"/>
        <dbReference type="ChEBI" id="CHEBI:57856"/>
        <dbReference type="ChEBI" id="CHEBI:59789"/>
        <dbReference type="ChEBI" id="CHEBI:74495"/>
        <dbReference type="ChEBI" id="CHEBI:82748"/>
        <dbReference type="EC" id="2.1.1.207"/>
    </reaction>
</comment>
<keyword evidence="5 6" id="KW-0819">tRNA processing</keyword>
<dbReference type="GO" id="GO:0141102">
    <property type="term" value="F:tRNA (5-carboxymethylaminomethyluridine(34)-2'-O)-methyltransferase activity"/>
    <property type="evidence" value="ECO:0007669"/>
    <property type="project" value="RHEA"/>
</dbReference>
<evidence type="ECO:0000256" key="4">
    <source>
        <dbReference type="ARBA" id="ARBA00022691"/>
    </source>
</evidence>
<keyword evidence="1 6" id="KW-0963">Cytoplasm</keyword>
<comment type="similarity">
    <text evidence="6">Belongs to the class IV-like SAM-binding methyltransferase superfamily. RNA methyltransferase TrmH family. TrmL subfamily.</text>
</comment>
<keyword evidence="3 6" id="KW-0808">Transferase</keyword>
<name>A0A443YYN1_9GAMM</name>
<reference evidence="9 10" key="1">
    <citation type="submission" date="2018-12" db="EMBL/GenBank/DDBJ databases">
        <authorList>
            <person name="Li A."/>
            <person name="Zhang M."/>
            <person name="Zhu H."/>
        </authorList>
    </citation>
    <scope>NUCLEOTIDE SEQUENCE [LARGE SCALE GENOMIC DNA]</scope>
    <source>
        <strain evidence="9 10">R04H25</strain>
    </source>
</reference>
<dbReference type="OrthoDB" id="9789043at2"/>
<dbReference type="GO" id="GO:0042802">
    <property type="term" value="F:identical protein binding"/>
    <property type="evidence" value="ECO:0007669"/>
    <property type="project" value="UniProtKB-ARBA"/>
</dbReference>
<feature type="binding site" evidence="6 7">
    <location>
        <position position="122"/>
    </location>
    <ligand>
        <name>S-adenosyl-L-methionine</name>
        <dbReference type="ChEBI" id="CHEBI:59789"/>
    </ligand>
</feature>
<dbReference type="AlphaFoldDB" id="A0A443YYN1"/>
<comment type="subcellular location">
    <subcellularLocation>
        <location evidence="6">Cytoplasm</location>
    </subcellularLocation>
</comment>
<evidence type="ECO:0000259" key="8">
    <source>
        <dbReference type="Pfam" id="PF00588"/>
    </source>
</evidence>
<dbReference type="SUPFAM" id="SSF75217">
    <property type="entry name" value="alpha/beta knot"/>
    <property type="match status" value="1"/>
</dbReference>
<feature type="binding site" evidence="6 7">
    <location>
        <position position="130"/>
    </location>
    <ligand>
        <name>S-adenosyl-L-methionine</name>
        <dbReference type="ChEBI" id="CHEBI:59789"/>
    </ligand>
</feature>
<feature type="binding site" evidence="6 7">
    <location>
        <position position="78"/>
    </location>
    <ligand>
        <name>S-adenosyl-L-methionine</name>
        <dbReference type="ChEBI" id="CHEBI:59789"/>
    </ligand>
</feature>
<keyword evidence="10" id="KW-1185">Reference proteome</keyword>
<dbReference type="InterPro" id="IPR029028">
    <property type="entry name" value="Alpha/beta_knot_MTases"/>
</dbReference>
<evidence type="ECO:0000256" key="6">
    <source>
        <dbReference type="HAMAP-Rule" id="MF_01885"/>
    </source>
</evidence>
<dbReference type="Pfam" id="PF00588">
    <property type="entry name" value="SpoU_methylase"/>
    <property type="match status" value="1"/>
</dbReference>
<dbReference type="FunFam" id="3.40.1280.10:FF:000002">
    <property type="entry name" value="Peptidylprolyl isomerase"/>
    <property type="match status" value="1"/>
</dbReference>
<dbReference type="GO" id="GO:0141098">
    <property type="term" value="F:tRNA (cytidine(34)-2'-O)-methyltransferase activity"/>
    <property type="evidence" value="ECO:0007669"/>
    <property type="project" value="RHEA"/>
</dbReference>
<organism evidence="9 10">
    <name type="scientific">Pseudidiomarina gelatinasegens</name>
    <dbReference type="NCBI Taxonomy" id="2487740"/>
    <lineage>
        <taxon>Bacteria</taxon>
        <taxon>Pseudomonadati</taxon>
        <taxon>Pseudomonadota</taxon>
        <taxon>Gammaproteobacteria</taxon>
        <taxon>Alteromonadales</taxon>
        <taxon>Idiomarinaceae</taxon>
        <taxon>Pseudidiomarina</taxon>
    </lineage>
</organism>
<evidence type="ECO:0000313" key="9">
    <source>
        <dbReference type="EMBL" id="RWU09273.1"/>
    </source>
</evidence>
<evidence type="ECO:0000256" key="1">
    <source>
        <dbReference type="ARBA" id="ARBA00022490"/>
    </source>
</evidence>
<keyword evidence="4 6" id="KW-0949">S-adenosyl-L-methionine</keyword>
<dbReference type="GO" id="GO:0005737">
    <property type="term" value="C:cytoplasm"/>
    <property type="evidence" value="ECO:0007669"/>
    <property type="project" value="UniProtKB-SubCell"/>
</dbReference>
<dbReference type="Gene3D" id="3.40.1280.10">
    <property type="match status" value="1"/>
</dbReference>
<sequence>MFHIALFNPVMPANTGNIIRLCANNGCVLHLIEPLGFDFEEKKLRRAGLDYHDLSRVQRYPNFDAFKQAMGERTIYAITTKGTRSYASVEFQPDDVLLFGSETSGLDPDVMAQIEPGQRLLIPMMPNNRSLNLSNAVALVSYEAWRQQNFAAEPL</sequence>
<dbReference type="PANTHER" id="PTHR42971">
    <property type="entry name" value="TRNA (CYTIDINE(34)-2'-O)-METHYLTRANSFERASE"/>
    <property type="match status" value="1"/>
</dbReference>
<dbReference type="PANTHER" id="PTHR42971:SF1">
    <property type="entry name" value="TRNA (CYTIDINE(34)-2'-O)-METHYLTRANSFERASE"/>
    <property type="match status" value="1"/>
</dbReference>
<keyword evidence="2 6" id="KW-0489">Methyltransferase</keyword>
<proteinExistence type="inferred from homology"/>
<accession>A0A443YYN1</accession>
<feature type="domain" description="tRNA/rRNA methyltransferase SpoU type" evidence="8">
    <location>
        <begin position="2"/>
        <end position="142"/>
    </location>
</feature>
<evidence type="ECO:0000256" key="5">
    <source>
        <dbReference type="ARBA" id="ARBA00022694"/>
    </source>
</evidence>
<evidence type="ECO:0000256" key="3">
    <source>
        <dbReference type="ARBA" id="ARBA00022679"/>
    </source>
</evidence>
<feature type="binding site" evidence="6 7">
    <location>
        <position position="100"/>
    </location>
    <ligand>
        <name>S-adenosyl-L-methionine</name>
        <dbReference type="ChEBI" id="CHEBI:59789"/>
    </ligand>
</feature>
<dbReference type="RefSeq" id="WP_128352611.1">
    <property type="nucleotide sequence ID" value="NZ_JBLXIM010000003.1"/>
</dbReference>
<dbReference type="EC" id="2.1.1.207" evidence="6"/>
<evidence type="ECO:0000313" key="10">
    <source>
        <dbReference type="Proteomes" id="UP000288789"/>
    </source>
</evidence>
<dbReference type="CDD" id="cd18094">
    <property type="entry name" value="SpoU-like_TrmL"/>
    <property type="match status" value="1"/>
</dbReference>
<dbReference type="PIRSF" id="PIRSF029256">
    <property type="entry name" value="SpoU_TrmH_prd"/>
    <property type="match status" value="1"/>
</dbReference>
<dbReference type="GO" id="GO:0002132">
    <property type="term" value="P:wobble position uridine ribose methylation"/>
    <property type="evidence" value="ECO:0007669"/>
    <property type="project" value="TreeGrafter"/>
</dbReference>